<keyword evidence="2" id="KW-0472">Membrane</keyword>
<dbReference type="CDD" id="cd07012">
    <property type="entry name" value="PBP2_Bug_TTT"/>
    <property type="match status" value="1"/>
</dbReference>
<dbReference type="EMBL" id="FMJE01000007">
    <property type="protein sequence ID" value="SCM83485.1"/>
    <property type="molecule type" value="Genomic_DNA"/>
</dbReference>
<gene>
    <name evidence="3" type="ORF">KL86SPO_70343</name>
</gene>
<reference evidence="3" key="1">
    <citation type="submission" date="2016-08" db="EMBL/GenBank/DDBJ databases">
        <authorList>
            <person name="Seilhamer J.J."/>
        </authorList>
    </citation>
    <scope>NUCLEOTIDE SEQUENCE</scope>
    <source>
        <strain evidence="3">86</strain>
    </source>
</reference>
<feature type="transmembrane region" description="Helical" evidence="2">
    <location>
        <begin position="53"/>
        <end position="72"/>
    </location>
</feature>
<organism evidence="3">
    <name type="scientific">uncultured Sporomusa sp</name>
    <dbReference type="NCBI Taxonomy" id="307249"/>
    <lineage>
        <taxon>Bacteria</taxon>
        <taxon>Bacillati</taxon>
        <taxon>Bacillota</taxon>
        <taxon>Negativicutes</taxon>
        <taxon>Selenomonadales</taxon>
        <taxon>Sporomusaceae</taxon>
        <taxon>Sporomusa</taxon>
        <taxon>environmental samples</taxon>
    </lineage>
</organism>
<dbReference type="AlphaFoldDB" id="A0A212M0Z6"/>
<dbReference type="Gene3D" id="3.40.190.10">
    <property type="entry name" value="Periplasmic binding protein-like II"/>
    <property type="match status" value="1"/>
</dbReference>
<sequence>MPYSVIIKILHIGGNYNVKTINCYYSCLPLALMNMNYDAERRELSLMDFKRKLLIFIAGLLVLTIIWGGYLMNNKEVMVAKYPDKPITIIVPFAAGGSSDILARTMEKYAQKHLGQPLVVINVPGGAATIGMNQIASAPTDGYTIGVIGPSVILQPLYGQTKYHYTTALEPLAQAVSMPGFVAVSSQSPWHNLNELIDYATQHPNEIKFGHAGLGTALHITAEMFAKEAGINMAQVPFKGDSEVLTALLGEHIQVVFVASATSLKEHVRNGTVRVLGVAEDQRSTIPEFENVPTFKEQGINLAFNFWQGIVAPKGLSPEKKAKLAAGLKEIINEPEFKERVKSLGMEMKYQDSDQFRDQWIADNAKLSKTVKETGIVDLILNQKK</sequence>
<name>A0A212M0Z6_9FIRM</name>
<evidence type="ECO:0000256" key="1">
    <source>
        <dbReference type="ARBA" id="ARBA00006987"/>
    </source>
</evidence>
<keyword evidence="2" id="KW-0812">Transmembrane</keyword>
<keyword evidence="2" id="KW-1133">Transmembrane helix</keyword>
<proteinExistence type="inferred from homology"/>
<dbReference type="InterPro" id="IPR042100">
    <property type="entry name" value="Bug_dom1"/>
</dbReference>
<dbReference type="Pfam" id="PF03401">
    <property type="entry name" value="TctC"/>
    <property type="match status" value="1"/>
</dbReference>
<dbReference type="PANTHER" id="PTHR42928">
    <property type="entry name" value="TRICARBOXYLATE-BINDING PROTEIN"/>
    <property type="match status" value="1"/>
</dbReference>
<dbReference type="InterPro" id="IPR005064">
    <property type="entry name" value="BUG"/>
</dbReference>
<dbReference type="PANTHER" id="PTHR42928:SF5">
    <property type="entry name" value="BLR1237 PROTEIN"/>
    <property type="match status" value="1"/>
</dbReference>
<evidence type="ECO:0000256" key="2">
    <source>
        <dbReference type="SAM" id="Phobius"/>
    </source>
</evidence>
<evidence type="ECO:0000313" key="3">
    <source>
        <dbReference type="EMBL" id="SCM83485.1"/>
    </source>
</evidence>
<protein>
    <submittedName>
        <fullName evidence="3">Uncharacterized protein</fullName>
    </submittedName>
</protein>
<dbReference type="SUPFAM" id="SSF53850">
    <property type="entry name" value="Periplasmic binding protein-like II"/>
    <property type="match status" value="1"/>
</dbReference>
<comment type="similarity">
    <text evidence="1">Belongs to the UPF0065 (bug) family.</text>
</comment>
<dbReference type="Gene3D" id="3.40.190.150">
    <property type="entry name" value="Bordetella uptake gene, domain 1"/>
    <property type="match status" value="1"/>
</dbReference>
<accession>A0A212M0Z6</accession>